<dbReference type="EMBL" id="OBMT01000041">
    <property type="protein sequence ID" value="SOC23487.1"/>
    <property type="molecule type" value="Genomic_DNA"/>
</dbReference>
<evidence type="ECO:0000256" key="4">
    <source>
        <dbReference type="SAM" id="MobiDB-lite"/>
    </source>
</evidence>
<feature type="region of interest" description="Disordered" evidence="4">
    <location>
        <begin position="1"/>
        <end position="20"/>
    </location>
</feature>
<organism evidence="5 6">
    <name type="scientific">Rhodobacter maris</name>
    <dbReference type="NCBI Taxonomy" id="446682"/>
    <lineage>
        <taxon>Bacteria</taxon>
        <taxon>Pseudomonadati</taxon>
        <taxon>Pseudomonadota</taxon>
        <taxon>Alphaproteobacteria</taxon>
        <taxon>Rhodobacterales</taxon>
        <taxon>Rhodobacter group</taxon>
        <taxon>Rhodobacter</taxon>
    </lineage>
</organism>
<dbReference type="AlphaFoldDB" id="A0A285TLB7"/>
<dbReference type="GO" id="GO:0032259">
    <property type="term" value="P:methylation"/>
    <property type="evidence" value="ECO:0007669"/>
    <property type="project" value="UniProtKB-KW"/>
</dbReference>
<keyword evidence="1 5" id="KW-0489">Methyltransferase</keyword>
<evidence type="ECO:0000313" key="5">
    <source>
        <dbReference type="EMBL" id="SOC23487.1"/>
    </source>
</evidence>
<evidence type="ECO:0000313" key="6">
    <source>
        <dbReference type="Proteomes" id="UP000219111"/>
    </source>
</evidence>
<dbReference type="InterPro" id="IPR029063">
    <property type="entry name" value="SAM-dependent_MTases_sf"/>
</dbReference>
<evidence type="ECO:0000256" key="1">
    <source>
        <dbReference type="ARBA" id="ARBA00022603"/>
    </source>
</evidence>
<reference evidence="6" key="1">
    <citation type="submission" date="2017-08" db="EMBL/GenBank/DDBJ databases">
        <authorList>
            <person name="Varghese N."/>
            <person name="Submissions S."/>
        </authorList>
    </citation>
    <scope>NUCLEOTIDE SEQUENCE [LARGE SCALE GENOMIC DNA]</scope>
    <source>
        <strain evidence="6">JA276</strain>
    </source>
</reference>
<feature type="non-terminal residue" evidence="5">
    <location>
        <position position="1"/>
    </location>
</feature>
<dbReference type="GO" id="GO:0009307">
    <property type="term" value="P:DNA restriction-modification system"/>
    <property type="evidence" value="ECO:0007669"/>
    <property type="project" value="InterPro"/>
</dbReference>
<dbReference type="InterPro" id="IPR012327">
    <property type="entry name" value="MeTrfase_D12"/>
</dbReference>
<keyword evidence="3" id="KW-0949">S-adenosyl-L-methionine</keyword>
<dbReference type="Gene3D" id="3.40.50.150">
    <property type="entry name" value="Vaccinia Virus protein VP39"/>
    <property type="match status" value="1"/>
</dbReference>
<dbReference type="Pfam" id="PF02086">
    <property type="entry name" value="MethyltransfD12"/>
    <property type="match status" value="1"/>
</dbReference>
<protein>
    <submittedName>
        <fullName evidence="5">D12 class N6 adenine-specific DNA methyltransferase</fullName>
    </submittedName>
</protein>
<dbReference type="SUPFAM" id="SSF53335">
    <property type="entry name" value="S-adenosyl-L-methionine-dependent methyltransferases"/>
    <property type="match status" value="1"/>
</dbReference>
<gene>
    <name evidence="5" type="ORF">SAMN05877831_1413</name>
</gene>
<accession>A0A285TLB7</accession>
<evidence type="ECO:0000256" key="3">
    <source>
        <dbReference type="ARBA" id="ARBA00022691"/>
    </source>
</evidence>
<proteinExistence type="predicted"/>
<evidence type="ECO:0000256" key="2">
    <source>
        <dbReference type="ARBA" id="ARBA00022679"/>
    </source>
</evidence>
<dbReference type="Proteomes" id="UP000219111">
    <property type="component" value="Unassembled WGS sequence"/>
</dbReference>
<keyword evidence="6" id="KW-1185">Reference proteome</keyword>
<sequence>RAAMPIPTARIRRSASHGRPPLSAAARLPLRIRRYDAPETLFYLDPPYWGCEGDYGKELFSRDDFARLADALRGIDGRFLLSINDVPEIREIFSWAEIEPVRTTYSIAGKGQSTPAAELLIRGRAT</sequence>
<dbReference type="GO" id="GO:0009007">
    <property type="term" value="F:site-specific DNA-methyltransferase (adenine-specific) activity"/>
    <property type="evidence" value="ECO:0007669"/>
    <property type="project" value="UniProtKB-EC"/>
</dbReference>
<keyword evidence="2 5" id="KW-0808">Transferase</keyword>
<name>A0A285TLB7_9RHOB</name>